<dbReference type="PANTHER" id="PTHR35526">
    <property type="entry name" value="ANTI-SIGMA-F FACTOR RSBW-RELATED"/>
    <property type="match status" value="1"/>
</dbReference>
<keyword evidence="1" id="KW-0723">Serine/threonine-protein kinase</keyword>
<dbReference type="CDD" id="cd16936">
    <property type="entry name" value="HATPase_RsbW-like"/>
    <property type="match status" value="1"/>
</dbReference>
<evidence type="ECO:0000313" key="4">
    <source>
        <dbReference type="Proteomes" id="UP000245639"/>
    </source>
</evidence>
<feature type="domain" description="Histidine kinase/HSP90-like ATPase" evidence="2">
    <location>
        <begin position="13"/>
        <end position="128"/>
    </location>
</feature>
<evidence type="ECO:0000256" key="1">
    <source>
        <dbReference type="ARBA" id="ARBA00022527"/>
    </source>
</evidence>
<dbReference type="InterPro" id="IPR036890">
    <property type="entry name" value="HATPase_C_sf"/>
</dbReference>
<comment type="caution">
    <text evidence="3">The sequence shown here is derived from an EMBL/GenBank/DDBJ whole genome shotgun (WGS) entry which is preliminary data.</text>
</comment>
<reference evidence="3 4" key="1">
    <citation type="submission" date="2018-04" db="EMBL/GenBank/DDBJ databases">
        <title>Genomic Encyclopedia of Type Strains, Phase IV (KMG-IV): sequencing the most valuable type-strain genomes for metagenomic binning, comparative biology and taxonomic classification.</title>
        <authorList>
            <person name="Goeker M."/>
        </authorList>
    </citation>
    <scope>NUCLEOTIDE SEQUENCE [LARGE SCALE GENOMIC DNA]</scope>
    <source>
        <strain evidence="3 4">DSM 45771</strain>
    </source>
</reference>
<dbReference type="PANTHER" id="PTHR35526:SF3">
    <property type="entry name" value="ANTI-SIGMA-F FACTOR RSBW"/>
    <property type="match status" value="1"/>
</dbReference>
<evidence type="ECO:0000259" key="2">
    <source>
        <dbReference type="Pfam" id="PF13581"/>
    </source>
</evidence>
<proteinExistence type="predicted"/>
<name>A0A2U1EAU5_9PSEU</name>
<gene>
    <name evidence="3" type="ORF">C8D89_12622</name>
</gene>
<accession>A0A2U1EAU5</accession>
<dbReference type="OrthoDB" id="5184914at2"/>
<dbReference type="Proteomes" id="UP000245639">
    <property type="component" value="Unassembled WGS sequence"/>
</dbReference>
<organism evidence="3 4">
    <name type="scientific">Actinomycetospora cinnamomea</name>
    <dbReference type="NCBI Taxonomy" id="663609"/>
    <lineage>
        <taxon>Bacteria</taxon>
        <taxon>Bacillati</taxon>
        <taxon>Actinomycetota</taxon>
        <taxon>Actinomycetes</taxon>
        <taxon>Pseudonocardiales</taxon>
        <taxon>Pseudonocardiaceae</taxon>
        <taxon>Actinomycetospora</taxon>
    </lineage>
</organism>
<dbReference type="GO" id="GO:0004674">
    <property type="term" value="F:protein serine/threonine kinase activity"/>
    <property type="evidence" value="ECO:0007669"/>
    <property type="project" value="UniProtKB-KW"/>
</dbReference>
<dbReference type="AlphaFoldDB" id="A0A2U1EAU5"/>
<dbReference type="Pfam" id="PF13581">
    <property type="entry name" value="HATPase_c_2"/>
    <property type="match status" value="1"/>
</dbReference>
<evidence type="ECO:0000313" key="3">
    <source>
        <dbReference type="EMBL" id="PVY97074.1"/>
    </source>
</evidence>
<keyword evidence="4" id="KW-1185">Reference proteome</keyword>
<dbReference type="EMBL" id="QEKW01000026">
    <property type="protein sequence ID" value="PVY97074.1"/>
    <property type="molecule type" value="Genomic_DNA"/>
</dbReference>
<sequence>MRAPDGADFHASVWATAERLIGLRQELARWAARTPLPAERQEDLVLAAYEAMANSAEHAYPDGGGGPLEVTAHCAEDELSVVVADRGRWKVPDPGETVRGRGRSMIGVLSDASATEHRDDGTTVVMRFRFAPERRR</sequence>
<dbReference type="Gene3D" id="3.30.565.10">
    <property type="entry name" value="Histidine kinase-like ATPase, C-terminal domain"/>
    <property type="match status" value="1"/>
</dbReference>
<keyword evidence="3" id="KW-0808">Transferase</keyword>
<protein>
    <submittedName>
        <fullName evidence="3">Histidine kinase-like protein</fullName>
    </submittedName>
</protein>
<dbReference type="InterPro" id="IPR003594">
    <property type="entry name" value="HATPase_dom"/>
</dbReference>
<dbReference type="InterPro" id="IPR050267">
    <property type="entry name" value="Anti-sigma-factor_SerPK"/>
</dbReference>
<keyword evidence="3" id="KW-0418">Kinase</keyword>
<dbReference type="SUPFAM" id="SSF55874">
    <property type="entry name" value="ATPase domain of HSP90 chaperone/DNA topoisomerase II/histidine kinase"/>
    <property type="match status" value="1"/>
</dbReference>
<dbReference type="RefSeq" id="WP_116711184.1">
    <property type="nucleotide sequence ID" value="NZ_QEKW01000026.1"/>
</dbReference>